<feature type="region of interest" description="Disordered" evidence="1">
    <location>
        <begin position="93"/>
        <end position="117"/>
    </location>
</feature>
<proteinExistence type="predicted"/>
<dbReference type="AlphaFoldDB" id="A0A0L9T913"/>
<evidence type="ECO:0000256" key="1">
    <source>
        <dbReference type="SAM" id="MobiDB-lite"/>
    </source>
</evidence>
<accession>A0A0L9T913</accession>
<evidence type="ECO:0000313" key="2">
    <source>
        <dbReference type="EMBL" id="KOM26589.1"/>
    </source>
</evidence>
<reference evidence="3" key="1">
    <citation type="journal article" date="2015" name="Proc. Natl. Acad. Sci. U.S.A.">
        <title>Genome sequencing of adzuki bean (Vigna angularis) provides insight into high starch and low fat accumulation and domestication.</title>
        <authorList>
            <person name="Yang K."/>
            <person name="Tian Z."/>
            <person name="Chen C."/>
            <person name="Luo L."/>
            <person name="Zhao B."/>
            <person name="Wang Z."/>
            <person name="Yu L."/>
            <person name="Li Y."/>
            <person name="Sun Y."/>
            <person name="Li W."/>
            <person name="Chen Y."/>
            <person name="Li Y."/>
            <person name="Zhang Y."/>
            <person name="Ai D."/>
            <person name="Zhao J."/>
            <person name="Shang C."/>
            <person name="Ma Y."/>
            <person name="Wu B."/>
            <person name="Wang M."/>
            <person name="Gao L."/>
            <person name="Sun D."/>
            <person name="Zhang P."/>
            <person name="Guo F."/>
            <person name="Wang W."/>
            <person name="Li Y."/>
            <person name="Wang J."/>
            <person name="Varshney R.K."/>
            <person name="Wang J."/>
            <person name="Ling H.Q."/>
            <person name="Wan P."/>
        </authorList>
    </citation>
    <scope>NUCLEOTIDE SEQUENCE</scope>
    <source>
        <strain evidence="3">cv. Jingnong 6</strain>
    </source>
</reference>
<dbReference type="Proteomes" id="UP000053144">
    <property type="component" value="Unassembled WGS sequence"/>
</dbReference>
<dbReference type="EMBL" id="KQ258333">
    <property type="protein sequence ID" value="KOM26589.1"/>
    <property type="molecule type" value="Genomic_DNA"/>
</dbReference>
<name>A0A0L9T913_PHAAN</name>
<organism evidence="2 3">
    <name type="scientific">Phaseolus angularis</name>
    <name type="common">Azuki bean</name>
    <name type="synonym">Vigna angularis</name>
    <dbReference type="NCBI Taxonomy" id="3914"/>
    <lineage>
        <taxon>Eukaryota</taxon>
        <taxon>Viridiplantae</taxon>
        <taxon>Streptophyta</taxon>
        <taxon>Embryophyta</taxon>
        <taxon>Tracheophyta</taxon>
        <taxon>Spermatophyta</taxon>
        <taxon>Magnoliopsida</taxon>
        <taxon>eudicotyledons</taxon>
        <taxon>Gunneridae</taxon>
        <taxon>Pentapetalae</taxon>
        <taxon>rosids</taxon>
        <taxon>fabids</taxon>
        <taxon>Fabales</taxon>
        <taxon>Fabaceae</taxon>
        <taxon>Papilionoideae</taxon>
        <taxon>50 kb inversion clade</taxon>
        <taxon>NPAAA clade</taxon>
        <taxon>indigoferoid/millettioid clade</taxon>
        <taxon>Phaseoleae</taxon>
        <taxon>Vigna</taxon>
    </lineage>
</organism>
<evidence type="ECO:0008006" key="4">
    <source>
        <dbReference type="Google" id="ProtNLM"/>
    </source>
</evidence>
<gene>
    <name evidence="2" type="ORF">LR48_Vigan303s001100</name>
</gene>
<dbReference type="Gramene" id="KOM26589">
    <property type="protein sequence ID" value="KOM26589"/>
    <property type="gene ID" value="LR48_Vigan303s001100"/>
</dbReference>
<protein>
    <recommendedName>
        <fullName evidence="4">Retrotransposon gag domain-containing protein</fullName>
    </recommendedName>
</protein>
<sequence length="283" mass="31844">MRQTTTVNEYVQYFKILAGRTKRVPDEQLLGYFLAGLKEDIRNQVRQHDPQEWMVAMRITRDVEEFQRVVERSEDKCYSPCRSGVAEWSEANHLGRSGTAKSEEFQGSEKERTVGPERERIVESEREMTTGTERSYCYSYIPNGLTVKTISQSLAERSEAIEDQSSGGRTSSEVKKFEAKRYNPGRSIVVEWSEALRNSPGRSGVAEWFETNYPGRSGAAKGVGSIRKMHGPIGDRTVLAIKGGTIAERRGEVTLDGEDLAATLFRVVNASRTVECRGRSRTT</sequence>
<evidence type="ECO:0000313" key="3">
    <source>
        <dbReference type="Proteomes" id="UP000053144"/>
    </source>
</evidence>
<feature type="compositionally biased region" description="Basic and acidic residues" evidence="1">
    <location>
        <begin position="101"/>
        <end position="117"/>
    </location>
</feature>